<name>A0A0N8PRE9_9CHLR</name>
<dbReference type="AlphaFoldDB" id="A0A0N8PRE9"/>
<dbReference type="Proteomes" id="UP000050509">
    <property type="component" value="Unassembled WGS sequence"/>
</dbReference>
<evidence type="ECO:0000259" key="3">
    <source>
        <dbReference type="Pfam" id="PF07992"/>
    </source>
</evidence>
<evidence type="ECO:0000256" key="1">
    <source>
        <dbReference type="ARBA" id="ARBA00022630"/>
    </source>
</evidence>
<dbReference type="EMBL" id="LJCR01001783">
    <property type="protein sequence ID" value="KPV49733.1"/>
    <property type="molecule type" value="Genomic_DNA"/>
</dbReference>
<dbReference type="InterPro" id="IPR050097">
    <property type="entry name" value="Ferredoxin-NADP_redctase_2"/>
</dbReference>
<dbReference type="PANTHER" id="PTHR48105">
    <property type="entry name" value="THIOREDOXIN REDUCTASE 1-RELATED-RELATED"/>
    <property type="match status" value="1"/>
</dbReference>
<comment type="caution">
    <text evidence="4">The sequence shown here is derived from an EMBL/GenBank/DDBJ whole genome shotgun (WGS) entry which is preliminary data.</text>
</comment>
<evidence type="ECO:0000256" key="2">
    <source>
        <dbReference type="ARBA" id="ARBA00023002"/>
    </source>
</evidence>
<dbReference type="GO" id="GO:0016491">
    <property type="term" value="F:oxidoreductase activity"/>
    <property type="evidence" value="ECO:0007669"/>
    <property type="project" value="UniProtKB-KW"/>
</dbReference>
<dbReference type="PRINTS" id="PR00469">
    <property type="entry name" value="PNDRDTASEII"/>
</dbReference>
<feature type="non-terminal residue" evidence="4">
    <location>
        <position position="169"/>
    </location>
</feature>
<sequence>MHDLIIVGGGAAAMSAAVYAFGKQLDAVMVYEKIGGKAGTRQHLQGQANEEYVAGAEAARALERQLAANAAQMICDRVTTISKHDGVFSVTTEQHGTLEGLAVLIATGASPVRLDAPGAAELLNQGLGYSATTHAHMVAGKPVAVVGATVRALRGAAELARSASHVYVV</sequence>
<dbReference type="Pfam" id="PF07992">
    <property type="entry name" value="Pyr_redox_2"/>
    <property type="match status" value="1"/>
</dbReference>
<dbReference type="SUPFAM" id="SSF51971">
    <property type="entry name" value="Nucleotide-binding domain"/>
    <property type="match status" value="1"/>
</dbReference>
<organism evidence="4 5">
    <name type="scientific">Kouleothrix aurantiaca</name>
    <dbReference type="NCBI Taxonomy" id="186479"/>
    <lineage>
        <taxon>Bacteria</taxon>
        <taxon>Bacillati</taxon>
        <taxon>Chloroflexota</taxon>
        <taxon>Chloroflexia</taxon>
        <taxon>Chloroflexales</taxon>
        <taxon>Roseiflexineae</taxon>
        <taxon>Roseiflexaceae</taxon>
        <taxon>Kouleothrix</taxon>
    </lineage>
</organism>
<gene>
    <name evidence="4" type="ORF">SE17_30930</name>
</gene>
<keyword evidence="5" id="KW-1185">Reference proteome</keyword>
<dbReference type="InterPro" id="IPR036188">
    <property type="entry name" value="FAD/NAD-bd_sf"/>
</dbReference>
<protein>
    <submittedName>
        <fullName evidence="4">Pyridine nucleotide-disulfide oxidoreductase</fullName>
    </submittedName>
</protein>
<reference evidence="4 5" key="1">
    <citation type="submission" date="2015-09" db="EMBL/GenBank/DDBJ databases">
        <title>Draft genome sequence of Kouleothrix aurantiaca JCM 19913.</title>
        <authorList>
            <person name="Hemp J."/>
        </authorList>
    </citation>
    <scope>NUCLEOTIDE SEQUENCE [LARGE SCALE GENOMIC DNA]</scope>
    <source>
        <strain evidence="4 5">COM-B</strain>
    </source>
</reference>
<keyword evidence="1" id="KW-0285">Flavoprotein</keyword>
<evidence type="ECO:0000313" key="5">
    <source>
        <dbReference type="Proteomes" id="UP000050509"/>
    </source>
</evidence>
<keyword evidence="2" id="KW-0560">Oxidoreductase</keyword>
<dbReference type="Gene3D" id="3.50.50.60">
    <property type="entry name" value="FAD/NAD(P)-binding domain"/>
    <property type="match status" value="1"/>
</dbReference>
<dbReference type="PRINTS" id="PR00368">
    <property type="entry name" value="FADPNR"/>
</dbReference>
<accession>A0A0N8PRE9</accession>
<evidence type="ECO:0000313" key="4">
    <source>
        <dbReference type="EMBL" id="KPV49733.1"/>
    </source>
</evidence>
<feature type="domain" description="FAD/NAD(P)-binding" evidence="3">
    <location>
        <begin position="3"/>
        <end position="169"/>
    </location>
</feature>
<dbReference type="InterPro" id="IPR023753">
    <property type="entry name" value="FAD/NAD-binding_dom"/>
</dbReference>
<proteinExistence type="predicted"/>